<sequence length="199" mass="21832">MLNTTHRSVPLRYFQNAIDRIPWVVRPRSWSWAVPSSMAEFEGQTLTWGPSSAGPYGPIPPALEESEPLFPYYDIDRSFLTDLNHPNPPLIPLYGPQTNLGQPELDIDDFLDFLNSGVEDYNTIPEEYFNLDYLDVPPGQEYEYGYGHGPHGYGYGFGEGSGSGSGGSGGGSGSGSAKRDPSPQNKDNQGDGEAKTQRH</sequence>
<feature type="region of interest" description="Disordered" evidence="1">
    <location>
        <begin position="156"/>
        <end position="199"/>
    </location>
</feature>
<dbReference type="VEuPathDB" id="FungiDB:DFL_004226"/>
<protein>
    <submittedName>
        <fullName evidence="2">Uncharacterized protein</fullName>
    </submittedName>
</protein>
<evidence type="ECO:0000256" key="1">
    <source>
        <dbReference type="SAM" id="MobiDB-lite"/>
    </source>
</evidence>
<evidence type="ECO:0000313" key="2">
    <source>
        <dbReference type="EMBL" id="RVD85925.1"/>
    </source>
</evidence>
<accession>A0A437A478</accession>
<gene>
    <name evidence="2" type="ORF">DFL_004226</name>
</gene>
<dbReference type="EMBL" id="SAEB01000006">
    <property type="protein sequence ID" value="RVD85925.1"/>
    <property type="molecule type" value="Genomic_DNA"/>
</dbReference>
<evidence type="ECO:0000313" key="3">
    <source>
        <dbReference type="Proteomes" id="UP000283090"/>
    </source>
</evidence>
<name>A0A437A478_ARTFL</name>
<organism evidence="2 3">
    <name type="scientific">Arthrobotrys flagrans</name>
    <name type="common">Nematode-trapping fungus</name>
    <name type="synonym">Trichothecium flagrans</name>
    <dbReference type="NCBI Taxonomy" id="97331"/>
    <lineage>
        <taxon>Eukaryota</taxon>
        <taxon>Fungi</taxon>
        <taxon>Dikarya</taxon>
        <taxon>Ascomycota</taxon>
        <taxon>Pezizomycotina</taxon>
        <taxon>Orbiliomycetes</taxon>
        <taxon>Orbiliales</taxon>
        <taxon>Orbiliaceae</taxon>
        <taxon>Arthrobotrys</taxon>
    </lineage>
</organism>
<dbReference type="Proteomes" id="UP000283090">
    <property type="component" value="Unassembled WGS sequence"/>
</dbReference>
<dbReference type="AlphaFoldDB" id="A0A437A478"/>
<dbReference type="RefSeq" id="XP_067491469.1">
    <property type="nucleotide sequence ID" value="XM_067633285.1"/>
</dbReference>
<dbReference type="GeneID" id="93586537"/>
<feature type="compositionally biased region" description="Basic and acidic residues" evidence="1">
    <location>
        <begin position="188"/>
        <end position="199"/>
    </location>
</feature>
<comment type="caution">
    <text evidence="2">The sequence shown here is derived from an EMBL/GenBank/DDBJ whole genome shotgun (WGS) entry which is preliminary data.</text>
</comment>
<proteinExistence type="predicted"/>
<keyword evidence="3" id="KW-1185">Reference proteome</keyword>
<dbReference type="OrthoDB" id="10362119at2759"/>
<reference evidence="2 3" key="1">
    <citation type="submission" date="2019-01" db="EMBL/GenBank/DDBJ databases">
        <title>Intercellular communication is required for trap formation in the nematode-trapping fungus Duddingtonia flagrans.</title>
        <authorList>
            <person name="Youssar L."/>
            <person name="Wernet V."/>
            <person name="Hensel N."/>
            <person name="Hildebrandt H.-G."/>
            <person name="Fischer R."/>
        </authorList>
    </citation>
    <scope>NUCLEOTIDE SEQUENCE [LARGE SCALE GENOMIC DNA]</scope>
    <source>
        <strain evidence="2 3">CBS H-5679</strain>
    </source>
</reference>
<feature type="compositionally biased region" description="Gly residues" evidence="1">
    <location>
        <begin position="156"/>
        <end position="174"/>
    </location>
</feature>